<dbReference type="InterPro" id="IPR049942">
    <property type="entry name" value="DML1/Misato"/>
</dbReference>
<evidence type="ECO:0000313" key="2">
    <source>
        <dbReference type="Proteomes" id="UP001626550"/>
    </source>
</evidence>
<gene>
    <name evidence="1" type="primary">MSTO1</name>
    <name evidence="1" type="ORF">Ciccas_010814</name>
</gene>
<name>A0ABD2PT14_9PLAT</name>
<keyword evidence="2" id="KW-1185">Reference proteome</keyword>
<proteinExistence type="predicted"/>
<comment type="caution">
    <text evidence="1">The sequence shown here is derived from an EMBL/GenBank/DDBJ whole genome shotgun (WGS) entry which is preliminary data.</text>
</comment>
<dbReference type="SUPFAM" id="SSF52490">
    <property type="entry name" value="Tubulin nucleotide-binding domain-like"/>
    <property type="match status" value="1"/>
</dbReference>
<dbReference type="Gene3D" id="3.40.50.1440">
    <property type="entry name" value="Tubulin/FtsZ, GTPase domain"/>
    <property type="match status" value="1"/>
</dbReference>
<dbReference type="PANTHER" id="PTHR13391:SF0">
    <property type="entry name" value="PROTEIN MISATO HOMOLOG 1"/>
    <property type="match status" value="1"/>
</dbReference>
<protein>
    <submittedName>
        <fullName evidence="1">Protein misato 1</fullName>
    </submittedName>
</protein>
<dbReference type="InterPro" id="IPR036525">
    <property type="entry name" value="Tubulin/FtsZ_GTPase_sf"/>
</dbReference>
<accession>A0ABD2PT14</accession>
<dbReference type="AlphaFoldDB" id="A0ABD2PT14"/>
<evidence type="ECO:0000313" key="1">
    <source>
        <dbReference type="EMBL" id="KAL3310620.1"/>
    </source>
</evidence>
<dbReference type="PANTHER" id="PTHR13391">
    <property type="entry name" value="MITOCHONDRIAL DISTRIBUTION REGULATOR MISATO"/>
    <property type="match status" value="1"/>
</dbReference>
<reference evidence="1 2" key="1">
    <citation type="submission" date="2024-11" db="EMBL/GenBank/DDBJ databases">
        <title>Adaptive evolution of stress response genes in parasites aligns with host niche diversity.</title>
        <authorList>
            <person name="Hahn C."/>
            <person name="Resl P."/>
        </authorList>
    </citation>
    <scope>NUCLEOTIDE SEQUENCE [LARGE SCALE GENOMIC DNA]</scope>
    <source>
        <strain evidence="1">EGGRZ-B1_66</strain>
        <tissue evidence="1">Body</tissue>
    </source>
</reference>
<dbReference type="Proteomes" id="UP001626550">
    <property type="component" value="Unassembled WGS sequence"/>
</dbReference>
<sequence length="388" mass="44386">MGILDFSNKSTAVAWEGEIQVFKGEDYSEIKQSLYWTDCLIKKRVLEKTLFPFKSFQSCPVLNPLPAPYKPDPNSLVFTPQGQEAFHNSSNFDEIDDRMRKLSEACDWPSGFMFVTDSANGFAGVALAMVDYLSDEYSKKSLFTLPVQPNNDTINSFPVISRFNICSLYSRLESTQDSLSHSVYCPLIFDAFDQPSVCGLSQKFSNSLSSVLTAFWTPPDKQLDNFIANLEIDSYTKRMLQLHYQEQEGTVFSVRPKFMNPWCSEEDNEYFYNSNGLSKYIFSCGYGYEKIDSLLSSFEDKRDLKFSFVSQDSLIVVKDKTSTCCSSPGCFNTLSLFMTAQRATYLAPLFENIKSRELKVMRDQLHLETDDLFELTESVKNLIDKYNF</sequence>
<dbReference type="EMBL" id="JBJKFK010002791">
    <property type="protein sequence ID" value="KAL3310620.1"/>
    <property type="molecule type" value="Genomic_DNA"/>
</dbReference>
<organism evidence="1 2">
    <name type="scientific">Cichlidogyrus casuarinus</name>
    <dbReference type="NCBI Taxonomy" id="1844966"/>
    <lineage>
        <taxon>Eukaryota</taxon>
        <taxon>Metazoa</taxon>
        <taxon>Spiralia</taxon>
        <taxon>Lophotrochozoa</taxon>
        <taxon>Platyhelminthes</taxon>
        <taxon>Monogenea</taxon>
        <taxon>Monopisthocotylea</taxon>
        <taxon>Dactylogyridea</taxon>
        <taxon>Ancyrocephalidae</taxon>
        <taxon>Cichlidogyrus</taxon>
    </lineage>
</organism>